<name>A0A6C0IUM2_9ZZZZ</name>
<dbReference type="SUPFAM" id="SSF47762">
    <property type="entry name" value="PAH2 domain"/>
    <property type="match status" value="1"/>
</dbReference>
<protein>
    <submittedName>
        <fullName evidence="1">Uncharacterized protein</fullName>
    </submittedName>
</protein>
<reference evidence="1" key="1">
    <citation type="journal article" date="2020" name="Nature">
        <title>Giant virus diversity and host interactions through global metagenomics.</title>
        <authorList>
            <person name="Schulz F."/>
            <person name="Roux S."/>
            <person name="Paez-Espino D."/>
            <person name="Jungbluth S."/>
            <person name="Walsh D.A."/>
            <person name="Denef V.J."/>
            <person name="McMahon K.D."/>
            <person name="Konstantinidis K.T."/>
            <person name="Eloe-Fadrosh E.A."/>
            <person name="Kyrpides N.C."/>
            <person name="Woyke T."/>
        </authorList>
    </citation>
    <scope>NUCLEOTIDE SEQUENCE</scope>
    <source>
        <strain evidence="1">GVMAG-M-3300024510-1</strain>
    </source>
</reference>
<dbReference type="InterPro" id="IPR036600">
    <property type="entry name" value="PAH_sf"/>
</dbReference>
<accession>A0A6C0IUM2</accession>
<proteinExistence type="predicted"/>
<dbReference type="EMBL" id="MN740271">
    <property type="protein sequence ID" value="QHT96984.1"/>
    <property type="molecule type" value="Genomic_DNA"/>
</dbReference>
<evidence type="ECO:0000313" key="1">
    <source>
        <dbReference type="EMBL" id="QHT96984.1"/>
    </source>
</evidence>
<dbReference type="GO" id="GO:0006355">
    <property type="term" value="P:regulation of DNA-templated transcription"/>
    <property type="evidence" value="ECO:0007669"/>
    <property type="project" value="InterPro"/>
</dbReference>
<sequence>MELTNEERMKLVENSRVFIDKICDICGVEIAFKFVEIIKSYTKDEIDICTMLDRVDELLIDFDDVYFAFRAIIPEHVFKCVDETAHGNQHDNIFNEQCCDHCYTEGEPERRKVLREVFASVDECERVEKEKLLEQLGLTIVW</sequence>
<organism evidence="1">
    <name type="scientific">viral metagenome</name>
    <dbReference type="NCBI Taxonomy" id="1070528"/>
    <lineage>
        <taxon>unclassified sequences</taxon>
        <taxon>metagenomes</taxon>
        <taxon>organismal metagenomes</taxon>
    </lineage>
</organism>
<dbReference type="AlphaFoldDB" id="A0A6C0IUM2"/>